<sequence length="535" mass="59366">MISGRQDETQSPLRQPTDKERKYDRQLRLWAASGQSALESAHVLLVNSSTGTVGTETLKNLVLPGIGKFTIVDDAVVGDADLGVNFFLDEACLGLPRARCCRDNLVELNPAVRGDWFPKIVDSDLGIERLLDSSDPFTIILYTLPLRPTYIKCLESHAKKHGIPLLAVHSVGYYAYFTVKLPGLFPVIDTHPDETAVVDLRLLDPWSELAEFADQMTKDIDDQDDFDHGHLPLVVILLHYLKKWREAHGGGLPLTYSDKVSFRDFVARGARTKNPEGGEENFDEAVAAVMKHVSRPSLPTSLERLFEREGQIKGDTEETFWTIIKAVKHFYHKHRQLPLPGSLPDMKAQSKVYVHLQSLYKDKAKRDIAEILDIVRAIPGGAKVKRDEVELFCKNASFVKVIENPENAPITNQVVAQELLNVQDAATAGFQSPHSLAPIYLALNALRLSPEAGREEIIDLVTTSVPCISGNQRLAQVAEELSRSGSGELHNVSAVVGGLLAQEMIKIITKQYAPVDNTCIFDGIESRCQVLRLKL</sequence>
<evidence type="ECO:0000313" key="7">
    <source>
        <dbReference type="EMBL" id="GAO15013.1"/>
    </source>
</evidence>
<dbReference type="InterPro" id="IPR045886">
    <property type="entry name" value="ThiF/MoeB/HesA"/>
</dbReference>
<dbReference type="PANTHER" id="PTHR10953:SF29">
    <property type="entry name" value="NEDD8-ACTIVATING ENZYME E1 REGULATORY SUBUNIT"/>
    <property type="match status" value="1"/>
</dbReference>
<evidence type="ECO:0000256" key="1">
    <source>
        <dbReference type="ARBA" id="ARBA00005032"/>
    </source>
</evidence>
<evidence type="ECO:0000256" key="3">
    <source>
        <dbReference type="ARBA" id="ARBA00022786"/>
    </source>
</evidence>
<dbReference type="Pfam" id="PF00899">
    <property type="entry name" value="ThiF"/>
    <property type="match status" value="1"/>
</dbReference>
<name>A0A1B5KVH1_USTVR</name>
<dbReference type="SUPFAM" id="SSF69572">
    <property type="entry name" value="Activating enzymes of the ubiquitin-like proteins"/>
    <property type="match status" value="1"/>
</dbReference>
<dbReference type="InterPro" id="IPR030667">
    <property type="entry name" value="APP-BP1"/>
</dbReference>
<dbReference type="GO" id="GO:0019781">
    <property type="term" value="F:NEDD8 activating enzyme activity"/>
    <property type="evidence" value="ECO:0007669"/>
    <property type="project" value="UniProtKB-UniRule"/>
</dbReference>
<feature type="region of interest" description="Disordered" evidence="5">
    <location>
        <begin position="1"/>
        <end position="22"/>
    </location>
</feature>
<dbReference type="PIRSF" id="PIRSF039099">
    <property type="entry name" value="APP-BP1"/>
    <property type="match status" value="1"/>
</dbReference>
<evidence type="ECO:0000313" key="8">
    <source>
        <dbReference type="EMBL" id="QUC16230.1"/>
    </source>
</evidence>
<evidence type="ECO:0000256" key="5">
    <source>
        <dbReference type="SAM" id="MobiDB-lite"/>
    </source>
</evidence>
<protein>
    <recommendedName>
        <fullName evidence="4">NEDD8-activating enzyme E1 regulatory subunit</fullName>
    </recommendedName>
</protein>
<dbReference type="GO" id="GO:0045116">
    <property type="term" value="P:protein neddylation"/>
    <property type="evidence" value="ECO:0007669"/>
    <property type="project" value="UniProtKB-UniRule"/>
</dbReference>
<reference evidence="8" key="3">
    <citation type="submission" date="2020-03" db="EMBL/GenBank/DDBJ databases">
        <title>A mixture of massive structural variations and highly conserved coding sequences in Ustilaginoidea virens genome.</title>
        <authorList>
            <person name="Zhang K."/>
            <person name="Zhao Z."/>
            <person name="Zhang Z."/>
            <person name="Li Y."/>
            <person name="Hsiang T."/>
            <person name="Sun W."/>
        </authorList>
    </citation>
    <scope>NUCLEOTIDE SEQUENCE</scope>
    <source>
        <strain evidence="8">UV-8b</strain>
    </source>
</reference>
<evidence type="ECO:0000313" key="10">
    <source>
        <dbReference type="Proteomes" id="UP000054053"/>
    </source>
</evidence>
<keyword evidence="3 4" id="KW-0833">Ubl conjugation pathway</keyword>
<dbReference type="Proteomes" id="UP000027002">
    <property type="component" value="Chromosome 1"/>
</dbReference>
<comment type="function">
    <text evidence="4">Regulatory subunit of the dimeric UBA3-ULA1 E1 enzyme.</text>
</comment>
<comment type="similarity">
    <text evidence="2 4">Belongs to the ubiquitin-activating E1 family. ULA1 subfamily.</text>
</comment>
<dbReference type="PANTHER" id="PTHR10953">
    <property type="entry name" value="UBIQUITIN-ACTIVATING ENZYME E1"/>
    <property type="match status" value="1"/>
</dbReference>
<accession>A0A1B5KVH1</accession>
<dbReference type="RefSeq" id="XP_042993903.1">
    <property type="nucleotide sequence ID" value="XM_043137969.1"/>
</dbReference>
<dbReference type="EMBL" id="CP072753">
    <property type="protein sequence ID" value="QUC16230.1"/>
    <property type="molecule type" value="Genomic_DNA"/>
</dbReference>
<evidence type="ECO:0000256" key="2">
    <source>
        <dbReference type="ARBA" id="ARBA00006868"/>
    </source>
</evidence>
<keyword evidence="9" id="KW-1185">Reference proteome</keyword>
<dbReference type="Proteomes" id="UP000054053">
    <property type="component" value="Unassembled WGS sequence"/>
</dbReference>
<gene>
    <name evidence="8" type="ORF">UV8b_00471</name>
    <name evidence="7" type="ORF">UVI_02027620</name>
</gene>
<dbReference type="OrthoDB" id="1708823at2759"/>
<comment type="pathway">
    <text evidence="1 4">Protein modification; protein neddylation.</text>
</comment>
<dbReference type="Gene3D" id="3.40.50.720">
    <property type="entry name" value="NAD(P)-binding Rossmann-like Domain"/>
    <property type="match status" value="2"/>
</dbReference>
<evidence type="ECO:0000256" key="4">
    <source>
        <dbReference type="PIRNR" id="PIRNR039099"/>
    </source>
</evidence>
<dbReference type="GeneID" id="66061249"/>
<feature type="domain" description="THIF-type NAD/FAD binding fold" evidence="6">
    <location>
        <begin position="23"/>
        <end position="533"/>
    </location>
</feature>
<dbReference type="AlphaFoldDB" id="A0A1B5KVH1"/>
<dbReference type="InterPro" id="IPR035985">
    <property type="entry name" value="Ubiquitin-activating_enz"/>
</dbReference>
<proteinExistence type="inferred from homology"/>
<reference evidence="7" key="1">
    <citation type="journal article" date="2016" name="Genome Announc.">
        <title>Genome Sequence of Ustilaginoidea virens IPU010, a Rice Pathogenic Fungus Causing False Smut.</title>
        <authorList>
            <person name="Kumagai T."/>
            <person name="Ishii T."/>
            <person name="Terai G."/>
            <person name="Umemura M."/>
            <person name="Machida M."/>
            <person name="Asai K."/>
        </authorList>
    </citation>
    <scope>NUCLEOTIDE SEQUENCE [LARGE SCALE GENOMIC DNA]</scope>
    <source>
        <strain evidence="7">IPU010</strain>
    </source>
</reference>
<dbReference type="InterPro" id="IPR000594">
    <property type="entry name" value="ThiF_NAD_FAD-bd"/>
</dbReference>
<evidence type="ECO:0000313" key="9">
    <source>
        <dbReference type="Proteomes" id="UP000027002"/>
    </source>
</evidence>
<organism evidence="7 10">
    <name type="scientific">Ustilaginoidea virens</name>
    <name type="common">Rice false smut fungus</name>
    <name type="synonym">Villosiclava virens</name>
    <dbReference type="NCBI Taxonomy" id="1159556"/>
    <lineage>
        <taxon>Eukaryota</taxon>
        <taxon>Fungi</taxon>
        <taxon>Dikarya</taxon>
        <taxon>Ascomycota</taxon>
        <taxon>Pezizomycotina</taxon>
        <taxon>Sordariomycetes</taxon>
        <taxon>Hypocreomycetidae</taxon>
        <taxon>Hypocreales</taxon>
        <taxon>Clavicipitaceae</taxon>
        <taxon>Ustilaginoidea</taxon>
    </lineage>
</organism>
<dbReference type="KEGG" id="uvi:66061249"/>
<reference evidence="10" key="2">
    <citation type="journal article" date="2016" name="Genome Announc.">
        <title>Genome sequence of Ustilaginoidea virens IPU010, a rice pathogenic fungus causing false smut.</title>
        <authorList>
            <person name="Kumagai T."/>
            <person name="Ishii T."/>
            <person name="Terai G."/>
            <person name="Umemura M."/>
            <person name="Machida M."/>
            <person name="Asai K."/>
        </authorList>
    </citation>
    <scope>NUCLEOTIDE SEQUENCE [LARGE SCALE GENOMIC DNA]</scope>
    <source>
        <strain evidence="10">IPU010</strain>
    </source>
</reference>
<evidence type="ECO:0000259" key="6">
    <source>
        <dbReference type="Pfam" id="PF00899"/>
    </source>
</evidence>
<dbReference type="UniPathway" id="UPA00885"/>
<dbReference type="EMBL" id="BBTG02000011">
    <property type="protein sequence ID" value="GAO15013.1"/>
    <property type="molecule type" value="Genomic_DNA"/>
</dbReference>
<dbReference type="GO" id="GO:0005737">
    <property type="term" value="C:cytoplasm"/>
    <property type="evidence" value="ECO:0007669"/>
    <property type="project" value="TreeGrafter"/>
</dbReference>